<dbReference type="PANTHER" id="PTHR37841:SF1">
    <property type="entry name" value="DUF3298 DOMAIN-CONTAINING PROTEIN"/>
    <property type="match status" value="1"/>
</dbReference>
<evidence type="ECO:0000313" key="2">
    <source>
        <dbReference type="Proteomes" id="UP000030428"/>
    </source>
</evidence>
<dbReference type="Pfam" id="PF14903">
    <property type="entry name" value="WG_beta_rep"/>
    <property type="match status" value="5"/>
</dbReference>
<organism evidence="1 2">
    <name type="scientific">Candidatus Thiomargarita nelsonii</name>
    <dbReference type="NCBI Taxonomy" id="1003181"/>
    <lineage>
        <taxon>Bacteria</taxon>
        <taxon>Pseudomonadati</taxon>
        <taxon>Pseudomonadota</taxon>
        <taxon>Gammaproteobacteria</taxon>
        <taxon>Thiotrichales</taxon>
        <taxon>Thiotrichaceae</taxon>
        <taxon>Thiomargarita</taxon>
    </lineage>
</organism>
<dbReference type="Proteomes" id="UP000030428">
    <property type="component" value="Unassembled WGS sequence"/>
</dbReference>
<dbReference type="AlphaFoldDB" id="A0A0A6P1T9"/>
<dbReference type="PANTHER" id="PTHR37841">
    <property type="entry name" value="GLR2918 PROTEIN"/>
    <property type="match status" value="1"/>
</dbReference>
<dbReference type="InterPro" id="IPR032774">
    <property type="entry name" value="WG_beta_rep"/>
</dbReference>
<proteinExistence type="predicted"/>
<dbReference type="SUPFAM" id="SSF69360">
    <property type="entry name" value="Cell wall binding repeat"/>
    <property type="match status" value="1"/>
</dbReference>
<dbReference type="EMBL" id="JSZA02000189">
    <property type="protein sequence ID" value="KHD04738.1"/>
    <property type="molecule type" value="Genomic_DNA"/>
</dbReference>
<accession>A0A0A6P1T9</accession>
<gene>
    <name evidence="1" type="ORF">PN36_28660</name>
</gene>
<comment type="caution">
    <text evidence="1">The sequence shown here is derived from an EMBL/GenBank/DDBJ whole genome shotgun (WGS) entry which is preliminary data.</text>
</comment>
<name>A0A0A6P1T9_9GAMM</name>
<evidence type="ECO:0008006" key="3">
    <source>
        <dbReference type="Google" id="ProtNLM"/>
    </source>
</evidence>
<reference evidence="1 2" key="1">
    <citation type="journal article" date="2016" name="Front. Microbiol.">
        <title>Single-Cell (Meta-)Genomics of a Dimorphic Candidatus Thiomargarita nelsonii Reveals Genomic Plasticity.</title>
        <authorList>
            <person name="Flood B.E."/>
            <person name="Fliss P."/>
            <person name="Jones D.S."/>
            <person name="Dick G.J."/>
            <person name="Jain S."/>
            <person name="Kaster A.K."/>
            <person name="Winkel M."/>
            <person name="Mussmann M."/>
            <person name="Bailey J."/>
        </authorList>
    </citation>
    <scope>NUCLEOTIDE SEQUENCE [LARGE SCALE GENOMIC DNA]</scope>
    <source>
        <strain evidence="1">Hydrate Ridge</strain>
    </source>
</reference>
<sequence length="549" mass="63700">MVAKKIFQFVLFSVFIFLLSTDVTYSRSWFDLRKPDKKECKIDLEPSQFQKSSPVRFVFKTKANGTLVFSAEGSEEFTELQLVIGDSRRLFTPIIRANIVGMVESPEWQNLFKHFPIYLTAKTHSDNYTSSVYQRIEPLDILKTMERKCGLFIEDISLIKHKRWNAEQNLNLNNLEKKFIIWALKRHFKSWEYSIPVYPEFNSEIREKLKPFSSEQGLSPSRFVSSAVINKLKEKTGFSILPQYEDARLFCKGVAAVKKNGQWGLIDTENNWVLSPTYQNVGWCQEGYLPVMRNDLWGIINHKGVLVQSIRYQKILDCSEQRCAVKLDDKWGYVIPNGWMIIRPQYDTVNKFREGYAAVKKGNKWLLINRYNKAQYRLSAKKLYSPSEGLSTFQDNNNKRGFINIHGKIVIPSQFQGVRMFSEGLAAVYNGKKWGFIDSRGKMKISFDFENVKGFRQKIAPVKGASGKWGYIDKNGDLVISHRFKYGFQFDNNGIAVVRVENPTGENPYRGFIKKNGSFYYEPIFEDVYQFQEGLAPVKLFGHWGFISK</sequence>
<keyword evidence="2" id="KW-1185">Reference proteome</keyword>
<protein>
    <recommendedName>
        <fullName evidence="3">WG repeat-containing protein</fullName>
    </recommendedName>
</protein>
<evidence type="ECO:0000313" key="1">
    <source>
        <dbReference type="EMBL" id="KHD04738.1"/>
    </source>
</evidence>